<sequence length="113" mass="12069">MLPCLTLLLLSGLSLCAAAGDSGEEPALSTEAEPWVTVTLEEGAAPITQRQLQQVKRGKASQFFGLMGKQMGGTPRSQPGRRAGYHSEQTVPGLLGRRRVSTEGREDEDQGSE</sequence>
<evidence type="ECO:0000256" key="3">
    <source>
        <dbReference type="ARBA" id="ARBA00022525"/>
    </source>
</evidence>
<keyword evidence="10" id="KW-1185">Reference proteome</keyword>
<keyword evidence="3" id="KW-0964">Secreted</keyword>
<keyword evidence="6" id="KW-0027">Amidation</keyword>
<reference evidence="9" key="2">
    <citation type="submission" date="2025-09" db="UniProtKB">
        <authorList>
            <consortium name="Ensembl"/>
        </authorList>
    </citation>
    <scope>IDENTIFICATION</scope>
</reference>
<dbReference type="STRING" id="379532.ENSPCOP00000001195"/>
<proteinExistence type="inferred from homology"/>
<evidence type="ECO:0000256" key="7">
    <source>
        <dbReference type="SAM" id="MobiDB-lite"/>
    </source>
</evidence>
<dbReference type="OMA" id="EAESWVT"/>
<feature type="region of interest" description="Disordered" evidence="7">
    <location>
        <begin position="66"/>
        <end position="113"/>
    </location>
</feature>
<gene>
    <name evidence="9" type="primary">TAC4</name>
</gene>
<protein>
    <submittedName>
        <fullName evidence="9">Tachykinin 4</fullName>
    </submittedName>
</protein>
<evidence type="ECO:0000256" key="1">
    <source>
        <dbReference type="ARBA" id="ARBA00004613"/>
    </source>
</evidence>
<evidence type="ECO:0000313" key="9">
    <source>
        <dbReference type="Ensembl" id="ENSPCOP00000001195.1"/>
    </source>
</evidence>
<feature type="chain" id="PRO_5014338679" evidence="8">
    <location>
        <begin position="19"/>
        <end position="113"/>
    </location>
</feature>
<comment type="similarity">
    <text evidence="2">Belongs to the tachykinin family.</text>
</comment>
<dbReference type="PANTHER" id="PTHR11250:SF2">
    <property type="entry name" value="TACHYKININ-4"/>
    <property type="match status" value="1"/>
</dbReference>
<dbReference type="PANTHER" id="PTHR11250">
    <property type="entry name" value="TACHYKININ"/>
    <property type="match status" value="1"/>
</dbReference>
<dbReference type="GO" id="GO:0007204">
    <property type="term" value="P:positive regulation of cytosolic calcium ion concentration"/>
    <property type="evidence" value="ECO:0007669"/>
    <property type="project" value="TreeGrafter"/>
</dbReference>
<keyword evidence="5 8" id="KW-0732">Signal</keyword>
<dbReference type="GO" id="GO:1902093">
    <property type="term" value="P:positive regulation of flagellated sperm motility"/>
    <property type="evidence" value="ECO:0007669"/>
    <property type="project" value="Ensembl"/>
</dbReference>
<evidence type="ECO:0000256" key="4">
    <source>
        <dbReference type="ARBA" id="ARBA00022685"/>
    </source>
</evidence>
<comment type="subcellular location">
    <subcellularLocation>
        <location evidence="1">Secreted</location>
    </subcellularLocation>
</comment>
<name>A0A2K6EHI8_PROCO</name>
<dbReference type="GO" id="GO:0007217">
    <property type="term" value="P:tachykinin receptor signaling pathway"/>
    <property type="evidence" value="ECO:0007669"/>
    <property type="project" value="TreeGrafter"/>
</dbReference>
<dbReference type="AlphaFoldDB" id="A0A2K6EHI8"/>
<dbReference type="PROSITE" id="PS00267">
    <property type="entry name" value="TACHYKININ"/>
    <property type="match status" value="1"/>
</dbReference>
<reference evidence="9" key="1">
    <citation type="submission" date="2025-08" db="UniProtKB">
        <authorList>
            <consortium name="Ensembl"/>
        </authorList>
    </citation>
    <scope>IDENTIFICATION</scope>
</reference>
<dbReference type="GeneTree" id="ENSGT00390000015220"/>
<dbReference type="GO" id="GO:0005615">
    <property type="term" value="C:extracellular space"/>
    <property type="evidence" value="ECO:0007669"/>
    <property type="project" value="Ensembl"/>
</dbReference>
<organism evidence="9 10">
    <name type="scientific">Propithecus coquereli</name>
    <name type="common">Coquerel's sifaka</name>
    <name type="synonym">Propithecus verreauxi coquereli</name>
    <dbReference type="NCBI Taxonomy" id="379532"/>
    <lineage>
        <taxon>Eukaryota</taxon>
        <taxon>Metazoa</taxon>
        <taxon>Chordata</taxon>
        <taxon>Craniata</taxon>
        <taxon>Vertebrata</taxon>
        <taxon>Euteleostomi</taxon>
        <taxon>Mammalia</taxon>
        <taxon>Eutheria</taxon>
        <taxon>Euarchontoglires</taxon>
        <taxon>Primates</taxon>
        <taxon>Strepsirrhini</taxon>
        <taxon>Lemuriformes</taxon>
        <taxon>Indriidae</taxon>
        <taxon>Propithecus</taxon>
    </lineage>
</organism>
<dbReference type="GO" id="GO:0006954">
    <property type="term" value="P:inflammatory response"/>
    <property type="evidence" value="ECO:0007669"/>
    <property type="project" value="TreeGrafter"/>
</dbReference>
<evidence type="ECO:0000256" key="8">
    <source>
        <dbReference type="SAM" id="SignalP"/>
    </source>
</evidence>
<accession>A0A2K6EHI8</accession>
<dbReference type="Proteomes" id="UP000233160">
    <property type="component" value="Unassembled WGS sequence"/>
</dbReference>
<dbReference type="Ensembl" id="ENSPCOT00000004236.1">
    <property type="protein sequence ID" value="ENSPCOP00000001195.1"/>
    <property type="gene ID" value="ENSPCOG00000003764.1"/>
</dbReference>
<evidence type="ECO:0000313" key="10">
    <source>
        <dbReference type="Proteomes" id="UP000233160"/>
    </source>
</evidence>
<dbReference type="GO" id="GO:0031835">
    <property type="term" value="F:substance P receptor binding"/>
    <property type="evidence" value="ECO:0007669"/>
    <property type="project" value="TreeGrafter"/>
</dbReference>
<feature type="signal peptide" evidence="8">
    <location>
        <begin position="1"/>
        <end position="18"/>
    </location>
</feature>
<evidence type="ECO:0000256" key="6">
    <source>
        <dbReference type="ARBA" id="ARBA00022815"/>
    </source>
</evidence>
<keyword evidence="4" id="KW-0165">Cleavage on pair of basic residues</keyword>
<evidence type="ECO:0000256" key="2">
    <source>
        <dbReference type="ARBA" id="ARBA00007518"/>
    </source>
</evidence>
<evidence type="ECO:0000256" key="5">
    <source>
        <dbReference type="ARBA" id="ARBA00022729"/>
    </source>
</evidence>
<dbReference type="InterPro" id="IPR013055">
    <property type="entry name" value="Tachy_Neuro_lke_CS"/>
</dbReference>